<dbReference type="InterPro" id="IPR057326">
    <property type="entry name" value="KR_dom"/>
</dbReference>
<dbReference type="OrthoDB" id="9806974at2"/>
<evidence type="ECO:0000313" key="5">
    <source>
        <dbReference type="Proteomes" id="UP000276260"/>
    </source>
</evidence>
<dbReference type="PRINTS" id="PR00081">
    <property type="entry name" value="GDHRDH"/>
</dbReference>
<dbReference type="Proteomes" id="UP000276260">
    <property type="component" value="Unassembled WGS sequence"/>
</dbReference>
<dbReference type="PANTHER" id="PTHR42760">
    <property type="entry name" value="SHORT-CHAIN DEHYDROGENASES/REDUCTASES FAMILY MEMBER"/>
    <property type="match status" value="1"/>
</dbReference>
<evidence type="ECO:0000313" key="4">
    <source>
        <dbReference type="EMBL" id="RRJ23190.1"/>
    </source>
</evidence>
<evidence type="ECO:0000256" key="1">
    <source>
        <dbReference type="ARBA" id="ARBA00006484"/>
    </source>
</evidence>
<reference evidence="4 5" key="1">
    <citation type="submission" date="2018-11" db="EMBL/GenBank/DDBJ databases">
        <title>Draft genome analysis of Rheinheimera mesophila isolated from an industrial waste site.</title>
        <authorList>
            <person name="Yu Q."/>
            <person name="Qi Y."/>
            <person name="Zhang H."/>
            <person name="Lu Y."/>
            <person name="Pu J."/>
        </authorList>
    </citation>
    <scope>NUCLEOTIDE SEQUENCE [LARGE SCALE GENOMIC DNA]</scope>
    <source>
        <strain evidence="4 5">IITR13</strain>
    </source>
</reference>
<keyword evidence="5" id="KW-1185">Reference proteome</keyword>
<dbReference type="SUPFAM" id="SSF51735">
    <property type="entry name" value="NAD(P)-binding Rossmann-fold domains"/>
    <property type="match status" value="1"/>
</dbReference>
<dbReference type="InterPro" id="IPR020904">
    <property type="entry name" value="Sc_DH/Rdtase_CS"/>
</dbReference>
<dbReference type="GO" id="GO:0006633">
    <property type="term" value="P:fatty acid biosynthetic process"/>
    <property type="evidence" value="ECO:0007669"/>
    <property type="project" value="TreeGrafter"/>
</dbReference>
<protein>
    <submittedName>
        <fullName evidence="4">SDR family oxidoreductase</fullName>
    </submittedName>
</protein>
<dbReference type="RefSeq" id="WP_046520454.1">
    <property type="nucleotide sequence ID" value="NZ_LAVS01000037.1"/>
</dbReference>
<name>A0A3P3QRV9_9GAMM</name>
<proteinExistence type="inferred from homology"/>
<dbReference type="SMART" id="SM00822">
    <property type="entry name" value="PKS_KR"/>
    <property type="match status" value="1"/>
</dbReference>
<comment type="caution">
    <text evidence="4">The sequence shown here is derived from an EMBL/GenBank/DDBJ whole genome shotgun (WGS) entry which is preliminary data.</text>
</comment>
<accession>A0A3P3QRV9</accession>
<sequence>MSEQAPVSLITGASRGIGRAAALALAKAGHELILVARDTQALEQVQTDCQALGALVSVHALDLTERDAVTALFRQLQPQLQHKALSNLVHCAGQMQDALLAMTRFTDLDKLLALNVGATVQLCQLASKLMLRHKAGHLVLLSSKVAESGSAGQAVYAASKGAVSALVKSLAKELGPSGIRVNAVAPGFIETDLTAHYSNDKKQQLMQNISLRRLGQANEVASVIEFLCSDKARYITGHILAVDGGFSL</sequence>
<dbReference type="FunFam" id="3.40.50.720:FF:000173">
    <property type="entry name" value="3-oxoacyl-[acyl-carrier protein] reductase"/>
    <property type="match status" value="1"/>
</dbReference>
<dbReference type="InterPro" id="IPR002347">
    <property type="entry name" value="SDR_fam"/>
</dbReference>
<dbReference type="GO" id="GO:0016616">
    <property type="term" value="F:oxidoreductase activity, acting on the CH-OH group of donors, NAD or NADP as acceptor"/>
    <property type="evidence" value="ECO:0007669"/>
    <property type="project" value="TreeGrafter"/>
</dbReference>
<dbReference type="EMBL" id="RRCF01000001">
    <property type="protein sequence ID" value="RRJ23190.1"/>
    <property type="molecule type" value="Genomic_DNA"/>
</dbReference>
<evidence type="ECO:0000259" key="3">
    <source>
        <dbReference type="SMART" id="SM00822"/>
    </source>
</evidence>
<feature type="domain" description="Ketoreductase" evidence="3">
    <location>
        <begin position="6"/>
        <end position="187"/>
    </location>
</feature>
<gene>
    <name evidence="4" type="ORF">EIK76_03645</name>
</gene>
<evidence type="ECO:0000256" key="2">
    <source>
        <dbReference type="ARBA" id="ARBA00023002"/>
    </source>
</evidence>
<dbReference type="GO" id="GO:0048038">
    <property type="term" value="F:quinone binding"/>
    <property type="evidence" value="ECO:0007669"/>
    <property type="project" value="TreeGrafter"/>
</dbReference>
<dbReference type="Pfam" id="PF13561">
    <property type="entry name" value="adh_short_C2"/>
    <property type="match status" value="1"/>
</dbReference>
<comment type="similarity">
    <text evidence="1">Belongs to the short-chain dehydrogenases/reductases (SDR) family.</text>
</comment>
<dbReference type="AlphaFoldDB" id="A0A3P3QRV9"/>
<dbReference type="PANTHER" id="PTHR42760:SF133">
    <property type="entry name" value="3-OXOACYL-[ACYL-CARRIER-PROTEIN] REDUCTASE"/>
    <property type="match status" value="1"/>
</dbReference>
<dbReference type="InterPro" id="IPR036291">
    <property type="entry name" value="NAD(P)-bd_dom_sf"/>
</dbReference>
<organism evidence="4 5">
    <name type="scientific">Rheinheimera mesophila</name>
    <dbReference type="NCBI Taxonomy" id="1547515"/>
    <lineage>
        <taxon>Bacteria</taxon>
        <taxon>Pseudomonadati</taxon>
        <taxon>Pseudomonadota</taxon>
        <taxon>Gammaproteobacteria</taxon>
        <taxon>Chromatiales</taxon>
        <taxon>Chromatiaceae</taxon>
        <taxon>Rheinheimera</taxon>
    </lineage>
</organism>
<keyword evidence="2" id="KW-0560">Oxidoreductase</keyword>
<dbReference type="PROSITE" id="PS00061">
    <property type="entry name" value="ADH_SHORT"/>
    <property type="match status" value="1"/>
</dbReference>
<dbReference type="Gene3D" id="3.40.50.720">
    <property type="entry name" value="NAD(P)-binding Rossmann-like Domain"/>
    <property type="match status" value="1"/>
</dbReference>